<comment type="subcellular location">
    <subcellularLocation>
        <location evidence="1">Membrane</location>
        <topology evidence="1">Multi-pass membrane protein</topology>
    </subcellularLocation>
</comment>
<dbReference type="Proteomes" id="UP000315439">
    <property type="component" value="Unassembled WGS sequence"/>
</dbReference>
<feature type="transmembrane region" description="Helical" evidence="8">
    <location>
        <begin position="20"/>
        <end position="43"/>
    </location>
</feature>
<keyword evidence="2 8" id="KW-0812">Transmembrane</keyword>
<feature type="transmembrane region" description="Helical" evidence="8">
    <location>
        <begin position="49"/>
        <end position="69"/>
    </location>
</feature>
<feature type="domain" description="Methyl-accepting transducer" evidence="9">
    <location>
        <begin position="130"/>
        <end position="366"/>
    </location>
</feature>
<comment type="caution">
    <text evidence="10">The sequence shown here is derived from an EMBL/GenBank/DDBJ whole genome shotgun (WGS) entry which is preliminary data.</text>
</comment>
<dbReference type="GO" id="GO:0016020">
    <property type="term" value="C:membrane"/>
    <property type="evidence" value="ECO:0007669"/>
    <property type="project" value="UniProtKB-SubCell"/>
</dbReference>
<proteinExistence type="predicted"/>
<evidence type="ECO:0000256" key="5">
    <source>
        <dbReference type="ARBA" id="ARBA00023224"/>
    </source>
</evidence>
<evidence type="ECO:0000259" key="9">
    <source>
        <dbReference type="PROSITE" id="PS50111"/>
    </source>
</evidence>
<dbReference type="InterPro" id="IPR004089">
    <property type="entry name" value="MCPsignal_dom"/>
</dbReference>
<keyword evidence="5 6" id="KW-0807">Transducer</keyword>
<protein>
    <recommendedName>
        <fullName evidence="9">Methyl-accepting transducer domain-containing protein</fullName>
    </recommendedName>
</protein>
<dbReference type="GO" id="GO:0007165">
    <property type="term" value="P:signal transduction"/>
    <property type="evidence" value="ECO:0007669"/>
    <property type="project" value="UniProtKB-KW"/>
</dbReference>
<keyword evidence="11" id="KW-1185">Reference proteome</keyword>
<evidence type="ECO:0000256" key="4">
    <source>
        <dbReference type="ARBA" id="ARBA00023136"/>
    </source>
</evidence>
<evidence type="ECO:0000256" key="8">
    <source>
        <dbReference type="SAM" id="Phobius"/>
    </source>
</evidence>
<dbReference type="PANTHER" id="PTHR32089">
    <property type="entry name" value="METHYL-ACCEPTING CHEMOTAXIS PROTEIN MCPB"/>
    <property type="match status" value="1"/>
</dbReference>
<name>A0A545UJV5_9GAMM</name>
<dbReference type="PROSITE" id="PS50111">
    <property type="entry name" value="CHEMOTAXIS_TRANSDUC_2"/>
    <property type="match status" value="1"/>
</dbReference>
<keyword evidence="4 8" id="KW-0472">Membrane</keyword>
<reference evidence="10 11" key="1">
    <citation type="submission" date="2019-07" db="EMBL/GenBank/DDBJ databases">
        <title>Draft genome for Aliikangiella sp. M105.</title>
        <authorList>
            <person name="Wang G."/>
        </authorList>
    </citation>
    <scope>NUCLEOTIDE SEQUENCE [LARGE SCALE GENOMIC DNA]</scope>
    <source>
        <strain evidence="10 11">M105</strain>
    </source>
</reference>
<dbReference type="SUPFAM" id="SSF58104">
    <property type="entry name" value="Methyl-accepting chemotaxis protein (MCP) signaling domain"/>
    <property type="match status" value="1"/>
</dbReference>
<gene>
    <name evidence="10" type="ORF">FLL46_02295</name>
</gene>
<evidence type="ECO:0000256" key="1">
    <source>
        <dbReference type="ARBA" id="ARBA00004141"/>
    </source>
</evidence>
<dbReference type="RefSeq" id="WP_142891795.1">
    <property type="nucleotide sequence ID" value="NZ_ML660160.1"/>
</dbReference>
<dbReference type="GO" id="GO:0006935">
    <property type="term" value="P:chemotaxis"/>
    <property type="evidence" value="ECO:0007669"/>
    <property type="project" value="UniProtKB-ARBA"/>
</dbReference>
<dbReference type="Gene3D" id="1.10.287.950">
    <property type="entry name" value="Methyl-accepting chemotaxis protein"/>
    <property type="match status" value="1"/>
</dbReference>
<dbReference type="PANTHER" id="PTHR32089:SF119">
    <property type="entry name" value="METHYL-ACCEPTING CHEMOTAXIS PROTEIN CTPL"/>
    <property type="match status" value="1"/>
</dbReference>
<evidence type="ECO:0000313" key="11">
    <source>
        <dbReference type="Proteomes" id="UP000315439"/>
    </source>
</evidence>
<dbReference type="AlphaFoldDB" id="A0A545UJV5"/>
<dbReference type="Pfam" id="PF00015">
    <property type="entry name" value="MCPsignal"/>
    <property type="match status" value="1"/>
</dbReference>
<evidence type="ECO:0000256" key="7">
    <source>
        <dbReference type="SAM" id="MobiDB-lite"/>
    </source>
</evidence>
<feature type="region of interest" description="Disordered" evidence="7">
    <location>
        <begin position="411"/>
        <end position="431"/>
    </location>
</feature>
<evidence type="ECO:0000313" key="10">
    <source>
        <dbReference type="EMBL" id="TQV89731.1"/>
    </source>
</evidence>
<evidence type="ECO:0000256" key="2">
    <source>
        <dbReference type="ARBA" id="ARBA00022692"/>
    </source>
</evidence>
<sequence length="431" mass="47222">MVEEKRRGQVSESALSMAGLSLKLLGPGLAIAIISMVSLITLTELSTEQLLIIGLAFIVVFVTCIFQLYRAFYRAIQKLSSHAHAINQSKEIDVKIRLGGTSSSLFKPIFHAVDNQIQKIDDLLTQLYASTARLTPMAEELNATYHTMQQKAMMQEQLGNNLNGAFGQVYEASMALHEDLAQVSDELTQSNQTIKEAHQGASHAGKSITKLTQHIAEATTHIEQLQKDSNQINDIIDVITNIADQTNLLALNAAIEAARAGEQGRGFAVVADEVRTLAEKTGASTQEVRDMVARIQEGTSAVSHSMEIGAKASTETEQLSNQASAQLNTVLKSIELINTHSNNLIVASNRQKEISTEAQHEIDSMVQLNKDVIESGSEHALTSEDMIKLAKKLRSFLDSFTFNDAVWDDKIRPKKSKSKTQSEESSSVELF</sequence>
<dbReference type="SMART" id="SM00283">
    <property type="entry name" value="MA"/>
    <property type="match status" value="1"/>
</dbReference>
<organism evidence="10 11">
    <name type="scientific">Aliikangiella coralliicola</name>
    <dbReference type="NCBI Taxonomy" id="2592383"/>
    <lineage>
        <taxon>Bacteria</taxon>
        <taxon>Pseudomonadati</taxon>
        <taxon>Pseudomonadota</taxon>
        <taxon>Gammaproteobacteria</taxon>
        <taxon>Oceanospirillales</taxon>
        <taxon>Pleioneaceae</taxon>
        <taxon>Aliikangiella</taxon>
    </lineage>
</organism>
<accession>A0A545UJV5</accession>
<dbReference type="EMBL" id="VIKS01000001">
    <property type="protein sequence ID" value="TQV89731.1"/>
    <property type="molecule type" value="Genomic_DNA"/>
</dbReference>
<keyword evidence="3 8" id="KW-1133">Transmembrane helix</keyword>
<dbReference type="OrthoDB" id="2489132at2"/>
<evidence type="ECO:0000256" key="6">
    <source>
        <dbReference type="PROSITE-ProRule" id="PRU00284"/>
    </source>
</evidence>
<evidence type="ECO:0000256" key="3">
    <source>
        <dbReference type="ARBA" id="ARBA00022989"/>
    </source>
</evidence>